<feature type="compositionally biased region" description="Low complexity" evidence="12">
    <location>
        <begin position="137"/>
        <end position="152"/>
    </location>
</feature>
<feature type="region of interest" description="Disordered" evidence="12">
    <location>
        <begin position="126"/>
        <end position="183"/>
    </location>
</feature>
<evidence type="ECO:0000256" key="11">
    <source>
        <dbReference type="RuleBase" id="RU363115"/>
    </source>
</evidence>
<evidence type="ECO:0000256" key="8">
    <source>
        <dbReference type="ARBA" id="ARBA00022927"/>
    </source>
</evidence>
<dbReference type="EMBL" id="JBBWRZ010000011">
    <property type="protein sequence ID" value="KAK8226104.1"/>
    <property type="molecule type" value="Genomic_DNA"/>
</dbReference>
<dbReference type="PANTHER" id="PTHR22624:SF49">
    <property type="entry name" value="CYSTEINE PROTEASE"/>
    <property type="match status" value="1"/>
</dbReference>
<feature type="region of interest" description="Disordered" evidence="12">
    <location>
        <begin position="1"/>
        <end position="37"/>
    </location>
</feature>
<dbReference type="InterPro" id="IPR046792">
    <property type="entry name" value="Peptidase_C54_cat"/>
</dbReference>
<evidence type="ECO:0000256" key="4">
    <source>
        <dbReference type="ARBA" id="ARBA00022490"/>
    </source>
</evidence>
<gene>
    <name evidence="14" type="ORF">HDK90DRAFT_496739</name>
</gene>
<feature type="compositionally biased region" description="Low complexity" evidence="12">
    <location>
        <begin position="167"/>
        <end position="180"/>
    </location>
</feature>
<evidence type="ECO:0000256" key="10">
    <source>
        <dbReference type="ARBA" id="ARBA00029362"/>
    </source>
</evidence>
<keyword evidence="6 11" id="KW-0378">Hydrolase</keyword>
<comment type="similarity">
    <text evidence="2 11">Belongs to the peptidase C54 family.</text>
</comment>
<feature type="region of interest" description="Disordered" evidence="12">
    <location>
        <begin position="500"/>
        <end position="519"/>
    </location>
</feature>
<comment type="caution">
    <text evidence="14">The sequence shown here is derived from an EMBL/GenBank/DDBJ whole genome shotgun (WGS) entry which is preliminary data.</text>
</comment>
<dbReference type="PANTHER" id="PTHR22624">
    <property type="entry name" value="CYSTEINE PROTEASE ATG4"/>
    <property type="match status" value="1"/>
</dbReference>
<dbReference type="Proteomes" id="UP001492380">
    <property type="component" value="Unassembled WGS sequence"/>
</dbReference>
<evidence type="ECO:0000256" key="9">
    <source>
        <dbReference type="ARBA" id="ARBA00023006"/>
    </source>
</evidence>
<evidence type="ECO:0000256" key="6">
    <source>
        <dbReference type="ARBA" id="ARBA00022801"/>
    </source>
</evidence>
<comment type="subcellular location">
    <subcellularLocation>
        <location evidence="11">Nucleus</location>
    </subcellularLocation>
    <subcellularLocation>
        <location evidence="11">Cytoplasm</location>
    </subcellularLocation>
    <subcellularLocation>
        <location evidence="1">Preautophagosomal structure</location>
    </subcellularLocation>
</comment>
<keyword evidence="3" id="KW-0813">Transport</keyword>
<evidence type="ECO:0000313" key="14">
    <source>
        <dbReference type="EMBL" id="KAK8226104.1"/>
    </source>
</evidence>
<organism evidence="14 15">
    <name type="scientific">Phyllosticta capitalensis</name>
    <dbReference type="NCBI Taxonomy" id="121624"/>
    <lineage>
        <taxon>Eukaryota</taxon>
        <taxon>Fungi</taxon>
        <taxon>Dikarya</taxon>
        <taxon>Ascomycota</taxon>
        <taxon>Pezizomycotina</taxon>
        <taxon>Dothideomycetes</taxon>
        <taxon>Dothideomycetes incertae sedis</taxon>
        <taxon>Botryosphaeriales</taxon>
        <taxon>Phyllostictaceae</taxon>
        <taxon>Phyllosticta</taxon>
    </lineage>
</organism>
<feature type="domain" description="Peptidase C54 catalytic" evidence="13">
    <location>
        <begin position="185"/>
        <end position="475"/>
    </location>
</feature>
<keyword evidence="9" id="KW-0072">Autophagy</keyword>
<evidence type="ECO:0000256" key="7">
    <source>
        <dbReference type="ARBA" id="ARBA00022807"/>
    </source>
</evidence>
<dbReference type="EC" id="3.4.22.-" evidence="11"/>
<comment type="catalytic activity">
    <reaction evidence="10">
        <text>[protein]-C-terminal L-amino acid-glycyl-phosphatidylethanolamide + H2O = [protein]-C-terminal L-amino acid-glycine + a 1,2-diacyl-sn-glycero-3-phosphoethanolamine</text>
        <dbReference type="Rhea" id="RHEA:67548"/>
        <dbReference type="Rhea" id="RHEA-COMP:17323"/>
        <dbReference type="Rhea" id="RHEA-COMP:17324"/>
        <dbReference type="ChEBI" id="CHEBI:15377"/>
        <dbReference type="ChEBI" id="CHEBI:64612"/>
        <dbReference type="ChEBI" id="CHEBI:172940"/>
        <dbReference type="ChEBI" id="CHEBI:172941"/>
    </reaction>
    <physiologicalReaction direction="left-to-right" evidence="10">
        <dbReference type="Rhea" id="RHEA:67549"/>
    </physiologicalReaction>
</comment>
<comment type="function">
    <text evidence="11">Required for selective autophagic degradation of the nucleus (nucleophagy) as well as for mitophagy which contributes to regulate mitochondrial quantity and quality by eliminating the mitochondria to a basal level to fulfill cellular energy requirements and preventing excess ROS production.</text>
</comment>
<evidence type="ECO:0000259" key="13">
    <source>
        <dbReference type="Pfam" id="PF03416"/>
    </source>
</evidence>
<keyword evidence="15" id="KW-1185">Reference proteome</keyword>
<reference evidence="14 15" key="1">
    <citation type="submission" date="2024-04" db="EMBL/GenBank/DDBJ databases">
        <title>Phyllosticta paracitricarpa is synonymous to the EU quarantine fungus P. citricarpa based on phylogenomic analyses.</title>
        <authorList>
            <consortium name="Lawrence Berkeley National Laboratory"/>
            <person name="Van Ingen-Buijs V.A."/>
            <person name="Van Westerhoven A.C."/>
            <person name="Haridas S."/>
            <person name="Skiadas P."/>
            <person name="Martin F."/>
            <person name="Groenewald J.Z."/>
            <person name="Crous P.W."/>
            <person name="Seidl M.F."/>
        </authorList>
    </citation>
    <scope>NUCLEOTIDE SEQUENCE [LARGE SCALE GENOMIC DNA]</scope>
    <source>
        <strain evidence="14 15">CBS 123374</strain>
    </source>
</reference>
<protein>
    <recommendedName>
        <fullName evidence="11">Cysteine protease</fullName>
        <ecNumber evidence="11">3.4.22.-</ecNumber>
    </recommendedName>
</protein>
<evidence type="ECO:0000256" key="2">
    <source>
        <dbReference type="ARBA" id="ARBA00010958"/>
    </source>
</evidence>
<keyword evidence="5 11" id="KW-0645">Protease</keyword>
<keyword evidence="11" id="KW-0539">Nucleus</keyword>
<dbReference type="SUPFAM" id="SSF54001">
    <property type="entry name" value="Cysteine proteinases"/>
    <property type="match status" value="1"/>
</dbReference>
<keyword evidence="7" id="KW-0788">Thiol protease</keyword>
<dbReference type="InterPro" id="IPR038765">
    <property type="entry name" value="Papain-like_cys_pep_sf"/>
</dbReference>
<dbReference type="InterPro" id="IPR005078">
    <property type="entry name" value="Peptidase_C54"/>
</dbReference>
<sequence length="519" mass="57441">MTSRMFARPAMARRTASGSQDDNDDQSPRRRRPGSAVRDRALSTFNAVTTTVLPATQLQRLLRRFLHHLSSSDGHETPLKPAIQSNMANDLGRYSKRIVQYFWDPIPTNDDDAPIWCLGKCYDSKPATPEDPPQATPPTLSTSHGSTTSSRSAGDDATSRNSSDEGVVVQSSDAQDADAAGSWPPQFLDDFEARIWLTYRSNFAPIPKSQDPKAAAAMSFSVRLKSQLSNQSGFSSDTGWGCMIRSGQSLLANALQILKLGREWRRGQAPEDERRLLSLFADDSKAPFSIHKFVEHGAAACGKHPGEWFGPSATARCIQALTENYAEAGLRVYITGDGSEVYEDSLMRIAKDGDGTFHPTLVLVGIRLGIDRVTPVYWEALKASLQLPQSIGIAGGRPSASHYFVGTQDSHFFYLDPHNTRPFLPLHSDVSQYSAEYIESCHTRRLRRLHIKEMDPSMLIAFLIRDESDWSNWRKAVTEVHGKPIIHVADSEPVIHGGQEREGAIDEVEAFDDEDDSLP</sequence>
<dbReference type="GO" id="GO:0008233">
    <property type="term" value="F:peptidase activity"/>
    <property type="evidence" value="ECO:0007669"/>
    <property type="project" value="UniProtKB-KW"/>
</dbReference>
<keyword evidence="8" id="KW-0653">Protein transport</keyword>
<dbReference type="Pfam" id="PF03416">
    <property type="entry name" value="Peptidase_C54"/>
    <property type="match status" value="1"/>
</dbReference>
<evidence type="ECO:0000313" key="15">
    <source>
        <dbReference type="Proteomes" id="UP001492380"/>
    </source>
</evidence>
<feature type="compositionally biased region" description="Acidic residues" evidence="12">
    <location>
        <begin position="505"/>
        <end position="519"/>
    </location>
</feature>
<evidence type="ECO:0000256" key="5">
    <source>
        <dbReference type="ARBA" id="ARBA00022670"/>
    </source>
</evidence>
<name>A0ABR1YD57_9PEZI</name>
<keyword evidence="4 11" id="KW-0963">Cytoplasm</keyword>
<accession>A0ABR1YD57</accession>
<evidence type="ECO:0000256" key="3">
    <source>
        <dbReference type="ARBA" id="ARBA00022448"/>
    </source>
</evidence>
<dbReference type="GO" id="GO:0006508">
    <property type="term" value="P:proteolysis"/>
    <property type="evidence" value="ECO:0007669"/>
    <property type="project" value="UniProtKB-KW"/>
</dbReference>
<evidence type="ECO:0000256" key="12">
    <source>
        <dbReference type="SAM" id="MobiDB-lite"/>
    </source>
</evidence>
<evidence type="ECO:0000256" key="1">
    <source>
        <dbReference type="ARBA" id="ARBA00004329"/>
    </source>
</evidence>
<proteinExistence type="inferred from homology"/>